<dbReference type="InterPro" id="IPR020846">
    <property type="entry name" value="MFS_dom"/>
</dbReference>
<accession>A0A4R9K280</accession>
<sequence>MTTIAPPKTLLRFIGLSELAGHGPRGILAFWVILGMAFFLFGDQNLIAPNMKNIAASLGITNPEEIDWKMGGIIPILFFILGGTVSLSMGYLSQNFSRKNLLLITVLLGEVPCLLTAYAETYNQFLILRTLCGFGLGGIFPILFSIIGDYFSSHSRAVASGFVSLAMGLGIGVGQLMGGILGEADPINGWRASFIYMSVPSFFFAAIYLLFCKEPKRGGAEDIVSEDELSHKITWSDFMILFQNKTNLGIFLQGLPGCIPWGVFFVFLVDYYEHTYGFGKAEASGLVTFAAIGVFTGTFFGGVIGQWLYNKNKKYQPILCMVTTMLGVIPAVMLLYAQGIIHNSLAFLFLNIFTGILISITGANVRAVLLNVNVPKARSAIFSIYNLTDDLGKGLGPAMSAIILGLTPDRGLALSISILFWIPCSLAWILIIFNYEKDELKMREQWQMELSGQRK</sequence>
<dbReference type="InterPro" id="IPR036259">
    <property type="entry name" value="MFS_trans_sf"/>
</dbReference>
<dbReference type="PANTHER" id="PTHR23505:SF79">
    <property type="entry name" value="PROTEIN SPINSTER"/>
    <property type="match status" value="1"/>
</dbReference>
<feature type="transmembrane region" description="Helical" evidence="6">
    <location>
        <begin position="390"/>
        <end position="406"/>
    </location>
</feature>
<evidence type="ECO:0000256" key="3">
    <source>
        <dbReference type="ARBA" id="ARBA00022692"/>
    </source>
</evidence>
<dbReference type="InterPro" id="IPR011701">
    <property type="entry name" value="MFS"/>
</dbReference>
<dbReference type="InterPro" id="IPR044770">
    <property type="entry name" value="MFS_spinster-like"/>
</dbReference>
<gene>
    <name evidence="8" type="ORF">EHQ58_06275</name>
</gene>
<feature type="transmembrane region" description="Helical" evidence="6">
    <location>
        <begin position="412"/>
        <end position="433"/>
    </location>
</feature>
<comment type="subcellular location">
    <subcellularLocation>
        <location evidence="1">Membrane</location>
        <topology evidence="1">Multi-pass membrane protein</topology>
    </subcellularLocation>
</comment>
<feature type="transmembrane region" description="Helical" evidence="6">
    <location>
        <begin position="248"/>
        <end position="269"/>
    </location>
</feature>
<dbReference type="PANTHER" id="PTHR23505">
    <property type="entry name" value="SPINSTER"/>
    <property type="match status" value="1"/>
</dbReference>
<organism evidence="8 9">
    <name type="scientific">Leptospira ognonensis</name>
    <dbReference type="NCBI Taxonomy" id="2484945"/>
    <lineage>
        <taxon>Bacteria</taxon>
        <taxon>Pseudomonadati</taxon>
        <taxon>Spirochaetota</taxon>
        <taxon>Spirochaetia</taxon>
        <taxon>Leptospirales</taxon>
        <taxon>Leptospiraceae</taxon>
        <taxon>Leptospira</taxon>
    </lineage>
</organism>
<reference evidence="8" key="1">
    <citation type="journal article" date="2019" name="PLoS Negl. Trop. Dis.">
        <title>Revisiting the worldwide diversity of Leptospira species in the environment.</title>
        <authorList>
            <person name="Vincent A.T."/>
            <person name="Schiettekatte O."/>
            <person name="Bourhy P."/>
            <person name="Veyrier F.J."/>
            <person name="Picardeau M."/>
        </authorList>
    </citation>
    <scope>NUCLEOTIDE SEQUENCE [LARGE SCALE GENOMIC DNA]</scope>
    <source>
        <strain evidence="8">201702476</strain>
    </source>
</reference>
<evidence type="ECO:0000256" key="2">
    <source>
        <dbReference type="ARBA" id="ARBA00022448"/>
    </source>
</evidence>
<feature type="domain" description="Major facilitator superfamily (MFS) profile" evidence="7">
    <location>
        <begin position="29"/>
        <end position="439"/>
    </location>
</feature>
<dbReference type="AlphaFoldDB" id="A0A4R9K280"/>
<dbReference type="Pfam" id="PF07690">
    <property type="entry name" value="MFS_1"/>
    <property type="match status" value="1"/>
</dbReference>
<feature type="transmembrane region" description="Helical" evidence="6">
    <location>
        <begin position="27"/>
        <end position="48"/>
    </location>
</feature>
<dbReference type="SUPFAM" id="SSF103473">
    <property type="entry name" value="MFS general substrate transporter"/>
    <property type="match status" value="1"/>
</dbReference>
<feature type="transmembrane region" description="Helical" evidence="6">
    <location>
        <begin position="125"/>
        <end position="147"/>
    </location>
</feature>
<evidence type="ECO:0000256" key="6">
    <source>
        <dbReference type="SAM" id="Phobius"/>
    </source>
</evidence>
<keyword evidence="2" id="KW-0813">Transport</keyword>
<feature type="transmembrane region" description="Helical" evidence="6">
    <location>
        <begin position="159"/>
        <end position="181"/>
    </location>
</feature>
<keyword evidence="3 6" id="KW-0812">Transmembrane</keyword>
<dbReference type="GO" id="GO:0016020">
    <property type="term" value="C:membrane"/>
    <property type="evidence" value="ECO:0007669"/>
    <property type="project" value="UniProtKB-SubCell"/>
</dbReference>
<dbReference type="Gene3D" id="1.20.1250.20">
    <property type="entry name" value="MFS general substrate transporter like domains"/>
    <property type="match status" value="1"/>
</dbReference>
<feature type="transmembrane region" description="Helical" evidence="6">
    <location>
        <begin position="193"/>
        <end position="211"/>
    </location>
</feature>
<keyword evidence="5 6" id="KW-0472">Membrane</keyword>
<dbReference type="OrthoDB" id="9812221at2"/>
<dbReference type="Proteomes" id="UP000297693">
    <property type="component" value="Unassembled WGS sequence"/>
</dbReference>
<feature type="transmembrane region" description="Helical" evidence="6">
    <location>
        <begin position="101"/>
        <end position="119"/>
    </location>
</feature>
<keyword evidence="4 6" id="KW-1133">Transmembrane helix</keyword>
<evidence type="ECO:0000256" key="4">
    <source>
        <dbReference type="ARBA" id="ARBA00022989"/>
    </source>
</evidence>
<feature type="transmembrane region" description="Helical" evidence="6">
    <location>
        <begin position="318"/>
        <end position="341"/>
    </location>
</feature>
<proteinExistence type="predicted"/>
<dbReference type="EMBL" id="RQGD01000022">
    <property type="protein sequence ID" value="TGL60103.1"/>
    <property type="molecule type" value="Genomic_DNA"/>
</dbReference>
<evidence type="ECO:0000313" key="8">
    <source>
        <dbReference type="EMBL" id="TGL60103.1"/>
    </source>
</evidence>
<dbReference type="GO" id="GO:0022857">
    <property type="term" value="F:transmembrane transporter activity"/>
    <property type="evidence" value="ECO:0007669"/>
    <property type="project" value="InterPro"/>
</dbReference>
<evidence type="ECO:0000256" key="5">
    <source>
        <dbReference type="ARBA" id="ARBA00023136"/>
    </source>
</evidence>
<name>A0A4R9K280_9LEPT</name>
<evidence type="ECO:0000256" key="1">
    <source>
        <dbReference type="ARBA" id="ARBA00004141"/>
    </source>
</evidence>
<feature type="transmembrane region" description="Helical" evidence="6">
    <location>
        <begin position="68"/>
        <end position="89"/>
    </location>
</feature>
<protein>
    <submittedName>
        <fullName evidence="8">MFS transporter</fullName>
    </submittedName>
</protein>
<feature type="transmembrane region" description="Helical" evidence="6">
    <location>
        <begin position="289"/>
        <end position="309"/>
    </location>
</feature>
<comment type="caution">
    <text evidence="8">The sequence shown here is derived from an EMBL/GenBank/DDBJ whole genome shotgun (WGS) entry which is preliminary data.</text>
</comment>
<feature type="transmembrane region" description="Helical" evidence="6">
    <location>
        <begin position="347"/>
        <end position="369"/>
    </location>
</feature>
<dbReference type="RefSeq" id="WP_135623030.1">
    <property type="nucleotide sequence ID" value="NZ_RQGD01000022.1"/>
</dbReference>
<keyword evidence="9" id="KW-1185">Reference proteome</keyword>
<evidence type="ECO:0000313" key="9">
    <source>
        <dbReference type="Proteomes" id="UP000297693"/>
    </source>
</evidence>
<dbReference type="PROSITE" id="PS50850">
    <property type="entry name" value="MFS"/>
    <property type="match status" value="1"/>
</dbReference>
<evidence type="ECO:0000259" key="7">
    <source>
        <dbReference type="PROSITE" id="PS50850"/>
    </source>
</evidence>